<keyword evidence="8" id="KW-0256">Endoplasmic reticulum</keyword>
<dbReference type="PRINTS" id="PR00385">
    <property type="entry name" value="P450"/>
</dbReference>
<evidence type="ECO:0000256" key="7">
    <source>
        <dbReference type="ARBA" id="ARBA00022723"/>
    </source>
</evidence>
<evidence type="ECO:0000256" key="4">
    <source>
        <dbReference type="ARBA" id="ARBA00004406"/>
    </source>
</evidence>
<dbReference type="PRINTS" id="PR00465">
    <property type="entry name" value="EP450IV"/>
</dbReference>
<dbReference type="GO" id="GO:0005506">
    <property type="term" value="F:iron ion binding"/>
    <property type="evidence" value="ECO:0007669"/>
    <property type="project" value="InterPro"/>
</dbReference>
<feature type="signal peptide" evidence="16">
    <location>
        <begin position="1"/>
        <end position="20"/>
    </location>
</feature>
<evidence type="ECO:0000256" key="16">
    <source>
        <dbReference type="SAM" id="SignalP"/>
    </source>
</evidence>
<evidence type="ECO:0000256" key="8">
    <source>
        <dbReference type="ARBA" id="ARBA00022824"/>
    </source>
</evidence>
<evidence type="ECO:0000256" key="14">
    <source>
        <dbReference type="PIRSR" id="PIRSR602403-1"/>
    </source>
</evidence>
<dbReference type="InterPro" id="IPR017972">
    <property type="entry name" value="Cyt_P450_CS"/>
</dbReference>
<dbReference type="Gene3D" id="1.10.630.10">
    <property type="entry name" value="Cytochrome P450"/>
    <property type="match status" value="1"/>
</dbReference>
<keyword evidence="6 14" id="KW-0349">Heme</keyword>
<dbReference type="InterPro" id="IPR001128">
    <property type="entry name" value="Cyt_P450"/>
</dbReference>
<name>A0A6J1RX14_FRAOC</name>
<dbReference type="SUPFAM" id="SSF48264">
    <property type="entry name" value="Cytochrome P450"/>
    <property type="match status" value="1"/>
</dbReference>
<evidence type="ECO:0000256" key="10">
    <source>
        <dbReference type="ARBA" id="ARBA00023002"/>
    </source>
</evidence>
<keyword evidence="7 14" id="KW-0479">Metal-binding</keyword>
<dbReference type="AlphaFoldDB" id="A0A6J1RX14"/>
<evidence type="ECO:0000256" key="5">
    <source>
        <dbReference type="ARBA" id="ARBA00010617"/>
    </source>
</evidence>
<keyword evidence="10 15" id="KW-0560">Oxidoreductase</keyword>
<protein>
    <submittedName>
        <fullName evidence="18">Cytochrome P450 4V2-like</fullName>
    </submittedName>
</protein>
<evidence type="ECO:0000256" key="1">
    <source>
        <dbReference type="ARBA" id="ARBA00001971"/>
    </source>
</evidence>
<keyword evidence="13" id="KW-0472">Membrane</keyword>
<proteinExistence type="inferred from homology"/>
<keyword evidence="9" id="KW-0492">Microsome</keyword>
<dbReference type="RefSeq" id="XP_026273499.1">
    <property type="nucleotide sequence ID" value="XM_026417714.2"/>
</dbReference>
<keyword evidence="16" id="KW-0732">Signal</keyword>
<evidence type="ECO:0000313" key="18">
    <source>
        <dbReference type="RefSeq" id="XP_026273499.1"/>
    </source>
</evidence>
<evidence type="ECO:0000256" key="3">
    <source>
        <dbReference type="ARBA" id="ARBA00004174"/>
    </source>
</evidence>
<dbReference type="PANTHER" id="PTHR24291:SF189">
    <property type="entry name" value="CYTOCHROME P450 4C3-RELATED"/>
    <property type="match status" value="1"/>
</dbReference>
<comment type="function">
    <text evidence="2">May be involved in the metabolism of insect hormones and in the breakdown of synthetic insecticides.</text>
</comment>
<comment type="subcellular location">
    <subcellularLocation>
        <location evidence="4">Endoplasmic reticulum membrane</location>
        <topology evidence="4">Peripheral membrane protein</topology>
    </subcellularLocation>
    <subcellularLocation>
        <location evidence="3">Microsome membrane</location>
        <topology evidence="3">Peripheral membrane protein</topology>
    </subcellularLocation>
</comment>
<dbReference type="GO" id="GO:0005789">
    <property type="term" value="C:endoplasmic reticulum membrane"/>
    <property type="evidence" value="ECO:0007669"/>
    <property type="project" value="UniProtKB-SubCell"/>
</dbReference>
<dbReference type="Proteomes" id="UP000504606">
    <property type="component" value="Unplaced"/>
</dbReference>
<dbReference type="InterPro" id="IPR002403">
    <property type="entry name" value="Cyt_P450_E_grp-IV"/>
</dbReference>
<feature type="chain" id="PRO_5026663367" evidence="16">
    <location>
        <begin position="21"/>
        <end position="505"/>
    </location>
</feature>
<organism evidence="17 18">
    <name type="scientific">Frankliniella occidentalis</name>
    <name type="common">Western flower thrips</name>
    <name type="synonym">Euthrips occidentalis</name>
    <dbReference type="NCBI Taxonomy" id="133901"/>
    <lineage>
        <taxon>Eukaryota</taxon>
        <taxon>Metazoa</taxon>
        <taxon>Ecdysozoa</taxon>
        <taxon>Arthropoda</taxon>
        <taxon>Hexapoda</taxon>
        <taxon>Insecta</taxon>
        <taxon>Pterygota</taxon>
        <taxon>Neoptera</taxon>
        <taxon>Paraneoptera</taxon>
        <taxon>Thysanoptera</taxon>
        <taxon>Terebrantia</taxon>
        <taxon>Thripoidea</taxon>
        <taxon>Thripidae</taxon>
        <taxon>Frankliniella</taxon>
    </lineage>
</organism>
<dbReference type="InterPro" id="IPR036396">
    <property type="entry name" value="Cyt_P450_sf"/>
</dbReference>
<dbReference type="InterPro" id="IPR050196">
    <property type="entry name" value="Cytochrome_P450_Monoox"/>
</dbReference>
<comment type="similarity">
    <text evidence="5 15">Belongs to the cytochrome P450 family.</text>
</comment>
<evidence type="ECO:0000256" key="13">
    <source>
        <dbReference type="ARBA" id="ARBA00023136"/>
    </source>
</evidence>
<dbReference type="GO" id="GO:0016705">
    <property type="term" value="F:oxidoreductase activity, acting on paired donors, with incorporation or reduction of molecular oxygen"/>
    <property type="evidence" value="ECO:0007669"/>
    <property type="project" value="InterPro"/>
</dbReference>
<dbReference type="KEGG" id="foc:113203168"/>
<feature type="binding site" description="axial binding residue" evidence="14">
    <location>
        <position position="439"/>
    </location>
    <ligand>
        <name>heme</name>
        <dbReference type="ChEBI" id="CHEBI:30413"/>
    </ligand>
    <ligandPart>
        <name>Fe</name>
        <dbReference type="ChEBI" id="CHEBI:18248"/>
    </ligandPart>
</feature>
<dbReference type="GO" id="GO:0004497">
    <property type="term" value="F:monooxygenase activity"/>
    <property type="evidence" value="ECO:0007669"/>
    <property type="project" value="UniProtKB-KW"/>
</dbReference>
<dbReference type="PANTHER" id="PTHR24291">
    <property type="entry name" value="CYTOCHROME P450 FAMILY 4"/>
    <property type="match status" value="1"/>
</dbReference>
<accession>A0A6J1RX14</accession>
<evidence type="ECO:0000256" key="12">
    <source>
        <dbReference type="ARBA" id="ARBA00023033"/>
    </source>
</evidence>
<dbReference type="OrthoDB" id="8185069at2759"/>
<comment type="cofactor">
    <cofactor evidence="1 14">
        <name>heme</name>
        <dbReference type="ChEBI" id="CHEBI:30413"/>
    </cofactor>
</comment>
<dbReference type="Pfam" id="PF00067">
    <property type="entry name" value="p450"/>
    <property type="match status" value="1"/>
</dbReference>
<reference evidence="18" key="1">
    <citation type="submission" date="2025-08" db="UniProtKB">
        <authorList>
            <consortium name="RefSeq"/>
        </authorList>
    </citation>
    <scope>IDENTIFICATION</scope>
    <source>
        <tissue evidence="18">Whole organism</tissue>
    </source>
</reference>
<evidence type="ECO:0000256" key="11">
    <source>
        <dbReference type="ARBA" id="ARBA00023004"/>
    </source>
</evidence>
<evidence type="ECO:0000256" key="6">
    <source>
        <dbReference type="ARBA" id="ARBA00022617"/>
    </source>
</evidence>
<evidence type="ECO:0000313" key="17">
    <source>
        <dbReference type="Proteomes" id="UP000504606"/>
    </source>
</evidence>
<dbReference type="GO" id="GO:0020037">
    <property type="term" value="F:heme binding"/>
    <property type="evidence" value="ECO:0007669"/>
    <property type="project" value="InterPro"/>
</dbReference>
<evidence type="ECO:0000256" key="15">
    <source>
        <dbReference type="RuleBase" id="RU000461"/>
    </source>
</evidence>
<keyword evidence="17" id="KW-1185">Reference proteome</keyword>
<evidence type="ECO:0000256" key="2">
    <source>
        <dbReference type="ARBA" id="ARBA00003690"/>
    </source>
</evidence>
<gene>
    <name evidence="18" type="primary">LOC113203168</name>
</gene>
<keyword evidence="12 15" id="KW-0503">Monooxygenase</keyword>
<dbReference type="PROSITE" id="PS00086">
    <property type="entry name" value="CYTOCHROME_P450"/>
    <property type="match status" value="1"/>
</dbReference>
<keyword evidence="11 14" id="KW-0408">Iron</keyword>
<sequence length="505" mass="56793">MSLLVLAVVVLACARYGPRAFRVLSGIVRTIWKSRTIPGPVEGMLSFYGSTDEFIHKVRATSQRFGNTVRIWAWPVVCIFVSEPEDLEVIFSSPYLQSKAPIVYDALTPILGKGLATLNGAEHRKHRKALGPSLHLEILQGFVPIFEHNAQKLCKQLEAYASTGSTFNVSPLLGRYSAQGICETVFSTETSPGLAEEQENFIKVLIEASDLMFYRLTRPWYSPDWLFYFSSQYKGYMGAVKGFESFVSKTLAHKVELVKRGVTPKEGKRKAFLDHYLTSDEAKVLTERELIESLKTLSAGAVGTSMDLMSFFLLIMAITPDVQDKVAKELDDVFGGSDRPIEPGDLSHLPYLECAVKETLRMFPPLFAFSRIAKRDVKLPSGHELPKGCVVTVMPYTTHRNPKYFPNPEKFDPTRFMPENSRERHPFAYIPFSAGMRNCIGQRYGMMSAKIVASTILRKYRILPCPNGPQRLEDFVVGVGVTFGLRDGAHIRVERRLKSDLKRRG</sequence>
<evidence type="ECO:0000256" key="9">
    <source>
        <dbReference type="ARBA" id="ARBA00022848"/>
    </source>
</evidence>
<dbReference type="GeneID" id="113203168"/>